<protein>
    <submittedName>
        <fullName evidence="2">Uncharacterized protein</fullName>
    </submittedName>
</protein>
<dbReference type="InterPro" id="IPR040229">
    <property type="entry name" value="At3g27390-like"/>
</dbReference>
<gene>
    <name evidence="2" type="ORF">CTI12_AA554980</name>
</gene>
<keyword evidence="1" id="KW-0812">Transmembrane</keyword>
<proteinExistence type="predicted"/>
<evidence type="ECO:0000313" key="2">
    <source>
        <dbReference type="EMBL" id="PWA41020.1"/>
    </source>
</evidence>
<keyword evidence="3" id="KW-1185">Reference proteome</keyword>
<evidence type="ECO:0000313" key="3">
    <source>
        <dbReference type="Proteomes" id="UP000245207"/>
    </source>
</evidence>
<sequence length="237" mass="25748">MVVSGFGREEGGEVGLTGLTPVLYLGCWAGICVGPRSKADTHPFVSRNSFSILNVPKNGANVAMEAVKGCDALLALGSSVTTMSAFRLVRNWDIIKWGLTFIRDFTDGSFVPVATLVGLLGFVVDFPVTTVEKALFWRVYVSFASLAILLWLFAVAGALLGSMLARIFLSFYAAAVAYQESSFYFRLCYIVAALSIYDEYNNFWTCMKDLAFQEYSTAVSEKAGKAKAGIGPENRAT</sequence>
<dbReference type="OrthoDB" id="424302at2759"/>
<dbReference type="PANTHER" id="PTHR31133">
    <property type="entry name" value="MEMBRANE PROTEIN"/>
    <property type="match status" value="1"/>
</dbReference>
<dbReference type="Proteomes" id="UP000245207">
    <property type="component" value="Unassembled WGS sequence"/>
</dbReference>
<dbReference type="EMBL" id="PKPP01013372">
    <property type="protein sequence ID" value="PWA41020.1"/>
    <property type="molecule type" value="Genomic_DNA"/>
</dbReference>
<reference evidence="2 3" key="1">
    <citation type="journal article" date="2018" name="Mol. Plant">
        <title>The genome of Artemisia annua provides insight into the evolution of Asteraceae family and artemisinin biosynthesis.</title>
        <authorList>
            <person name="Shen Q."/>
            <person name="Zhang L."/>
            <person name="Liao Z."/>
            <person name="Wang S."/>
            <person name="Yan T."/>
            <person name="Shi P."/>
            <person name="Liu M."/>
            <person name="Fu X."/>
            <person name="Pan Q."/>
            <person name="Wang Y."/>
            <person name="Lv Z."/>
            <person name="Lu X."/>
            <person name="Zhang F."/>
            <person name="Jiang W."/>
            <person name="Ma Y."/>
            <person name="Chen M."/>
            <person name="Hao X."/>
            <person name="Li L."/>
            <person name="Tang Y."/>
            <person name="Lv G."/>
            <person name="Zhou Y."/>
            <person name="Sun X."/>
            <person name="Brodelius P.E."/>
            <person name="Rose J.K.C."/>
            <person name="Tang K."/>
        </authorList>
    </citation>
    <scope>NUCLEOTIDE SEQUENCE [LARGE SCALE GENOMIC DNA]</scope>
    <source>
        <strain evidence="3">cv. Huhao1</strain>
        <tissue evidence="2">Leaf</tissue>
    </source>
</reference>
<feature type="transmembrane region" description="Helical" evidence="1">
    <location>
        <begin position="109"/>
        <end position="128"/>
    </location>
</feature>
<keyword evidence="1" id="KW-1133">Transmembrane helix</keyword>
<dbReference type="STRING" id="35608.A0A2U1KWB7"/>
<organism evidence="2 3">
    <name type="scientific">Artemisia annua</name>
    <name type="common">Sweet wormwood</name>
    <dbReference type="NCBI Taxonomy" id="35608"/>
    <lineage>
        <taxon>Eukaryota</taxon>
        <taxon>Viridiplantae</taxon>
        <taxon>Streptophyta</taxon>
        <taxon>Embryophyta</taxon>
        <taxon>Tracheophyta</taxon>
        <taxon>Spermatophyta</taxon>
        <taxon>Magnoliopsida</taxon>
        <taxon>eudicotyledons</taxon>
        <taxon>Gunneridae</taxon>
        <taxon>Pentapetalae</taxon>
        <taxon>asterids</taxon>
        <taxon>campanulids</taxon>
        <taxon>Asterales</taxon>
        <taxon>Asteraceae</taxon>
        <taxon>Asteroideae</taxon>
        <taxon>Anthemideae</taxon>
        <taxon>Artemisiinae</taxon>
        <taxon>Artemisia</taxon>
    </lineage>
</organism>
<keyword evidence="1" id="KW-0472">Membrane</keyword>
<name>A0A2U1KWB7_ARTAN</name>
<dbReference type="AlphaFoldDB" id="A0A2U1KWB7"/>
<evidence type="ECO:0000256" key="1">
    <source>
        <dbReference type="SAM" id="Phobius"/>
    </source>
</evidence>
<accession>A0A2U1KWB7</accession>
<dbReference type="PANTHER" id="PTHR31133:SF3">
    <property type="entry name" value="TRANSMEMBRANE PROTEIN"/>
    <property type="match status" value="1"/>
</dbReference>
<comment type="caution">
    <text evidence="2">The sequence shown here is derived from an EMBL/GenBank/DDBJ whole genome shotgun (WGS) entry which is preliminary data.</text>
</comment>